<feature type="compositionally biased region" description="Low complexity" evidence="2">
    <location>
        <begin position="1"/>
        <end position="15"/>
    </location>
</feature>
<dbReference type="Proteomes" id="UP000642748">
    <property type="component" value="Unassembled WGS sequence"/>
</dbReference>
<feature type="compositionally biased region" description="Low complexity" evidence="2">
    <location>
        <begin position="355"/>
        <end position="369"/>
    </location>
</feature>
<keyword evidence="4" id="KW-1185">Reference proteome</keyword>
<evidence type="ECO:0000256" key="2">
    <source>
        <dbReference type="SAM" id="MobiDB-lite"/>
    </source>
</evidence>
<keyword evidence="1" id="KW-0175">Coiled coil</keyword>
<gene>
    <name evidence="3" type="ORF">Raf01_89810</name>
</gene>
<comment type="caution">
    <text evidence="3">The sequence shown here is derived from an EMBL/GenBank/DDBJ whole genome shotgun (WGS) entry which is preliminary data.</text>
</comment>
<feature type="region of interest" description="Disordered" evidence="2">
    <location>
        <begin position="119"/>
        <end position="214"/>
    </location>
</feature>
<feature type="region of interest" description="Disordered" evidence="2">
    <location>
        <begin position="1"/>
        <end position="25"/>
    </location>
</feature>
<dbReference type="AlphaFoldDB" id="A0A8J3R0L3"/>
<feature type="coiled-coil region" evidence="1">
    <location>
        <begin position="254"/>
        <end position="299"/>
    </location>
</feature>
<accession>A0A8J3R0L3</accession>
<feature type="compositionally biased region" description="Low complexity" evidence="2">
    <location>
        <begin position="120"/>
        <end position="136"/>
    </location>
</feature>
<feature type="compositionally biased region" description="Basic and acidic residues" evidence="2">
    <location>
        <begin position="149"/>
        <end position="192"/>
    </location>
</feature>
<evidence type="ECO:0000313" key="3">
    <source>
        <dbReference type="EMBL" id="GIH20809.1"/>
    </source>
</evidence>
<protein>
    <submittedName>
        <fullName evidence="3">Uncharacterized protein</fullName>
    </submittedName>
</protein>
<name>A0A8J3R0L3_9ACTN</name>
<evidence type="ECO:0000256" key="1">
    <source>
        <dbReference type="SAM" id="Coils"/>
    </source>
</evidence>
<dbReference type="EMBL" id="BONZ01000106">
    <property type="protein sequence ID" value="GIH20809.1"/>
    <property type="molecule type" value="Genomic_DNA"/>
</dbReference>
<proteinExistence type="predicted"/>
<reference evidence="3" key="1">
    <citation type="submission" date="2021-01" db="EMBL/GenBank/DDBJ databases">
        <title>Whole genome shotgun sequence of Rugosimonospora africana NBRC 104875.</title>
        <authorList>
            <person name="Komaki H."/>
            <person name="Tamura T."/>
        </authorList>
    </citation>
    <scope>NUCLEOTIDE SEQUENCE</scope>
    <source>
        <strain evidence="3">NBRC 104875</strain>
    </source>
</reference>
<feature type="compositionally biased region" description="Low complexity" evidence="2">
    <location>
        <begin position="193"/>
        <end position="206"/>
    </location>
</feature>
<feature type="region of interest" description="Disordered" evidence="2">
    <location>
        <begin position="355"/>
        <end position="378"/>
    </location>
</feature>
<evidence type="ECO:0000313" key="4">
    <source>
        <dbReference type="Proteomes" id="UP000642748"/>
    </source>
</evidence>
<sequence length="378" mass="39223">MAGDDSGARDGSGAATVPDGQVRRCGYGQCGRALDYDGRGRPPEYCPDRRWEPGGRSCRQMAAAARVAERAAGLDGPLDSFRATGSRVIAAAEPLAGQLTDLLTAIAEVRDGALTRIGEAESASTAADQRAAAAQVDTDRATRAAQQAETDRDVAQADARRAEQRAEAARRDAEEQVRRAWDRVAEADRSRGQAEAAGALATAGQAEEVRRREAADQRAAAALADRDGVRAELHAAHAVAADLRTQLASAGARADLAATEAAHLREQLTALRTELDALREQQRADADRARALADEFQAAAGQRDAAAAEASRLAADTDRLGRDLVAATDATTAAVRRAERAETLVDRLAAALPAAVAPATTASDTTASAPEPLGGGPA</sequence>
<organism evidence="3 4">
    <name type="scientific">Rugosimonospora africana</name>
    <dbReference type="NCBI Taxonomy" id="556532"/>
    <lineage>
        <taxon>Bacteria</taxon>
        <taxon>Bacillati</taxon>
        <taxon>Actinomycetota</taxon>
        <taxon>Actinomycetes</taxon>
        <taxon>Micromonosporales</taxon>
        <taxon>Micromonosporaceae</taxon>
        <taxon>Rugosimonospora</taxon>
    </lineage>
</organism>